<protein>
    <submittedName>
        <fullName evidence="1">PEBP family protein</fullName>
    </submittedName>
</protein>
<proteinExistence type="predicted"/>
<dbReference type="STRING" id="395965.Msil_1567"/>
<dbReference type="Gene3D" id="3.90.280.10">
    <property type="entry name" value="PEBP-like"/>
    <property type="match status" value="1"/>
</dbReference>
<keyword evidence="2" id="KW-1185">Reference proteome</keyword>
<reference evidence="1 2" key="1">
    <citation type="journal article" date="2010" name="J. Bacteriol.">
        <title>Complete genome sequence of the aerobic facultative methanotroph Methylocella silvestris BL2.</title>
        <authorList>
            <person name="Chen Y."/>
            <person name="Crombie A."/>
            <person name="Rahman M.T."/>
            <person name="Dedysh S.N."/>
            <person name="Liesack W."/>
            <person name="Stott M.B."/>
            <person name="Alam M."/>
            <person name="Theisen A.R."/>
            <person name="Murrell J.C."/>
            <person name="Dunfield P.F."/>
        </authorList>
    </citation>
    <scope>NUCLEOTIDE SEQUENCE [LARGE SCALE GENOMIC DNA]</scope>
    <source>
        <strain evidence="2">DSM 15510 / CIP 108128 / LMG 27833 / NCIMB 13906 / BL2</strain>
    </source>
</reference>
<dbReference type="NCBIfam" id="TIGR00481">
    <property type="entry name" value="YbhB/YbcL family Raf kinase inhibitor-like protein"/>
    <property type="match status" value="1"/>
</dbReference>
<dbReference type="InterPro" id="IPR008914">
    <property type="entry name" value="PEBP"/>
</dbReference>
<evidence type="ECO:0000313" key="1">
    <source>
        <dbReference type="EMBL" id="ACK50517.1"/>
    </source>
</evidence>
<dbReference type="AlphaFoldDB" id="B8EI35"/>
<dbReference type="eggNOG" id="COG1881">
    <property type="taxonomic scope" value="Bacteria"/>
</dbReference>
<dbReference type="RefSeq" id="WP_012590587.1">
    <property type="nucleotide sequence ID" value="NC_011666.1"/>
</dbReference>
<accession>B8EI35</accession>
<dbReference type="Proteomes" id="UP000002257">
    <property type="component" value="Chromosome"/>
</dbReference>
<name>B8EI35_METSB</name>
<organism evidence="1 2">
    <name type="scientific">Methylocella silvestris (strain DSM 15510 / CIP 108128 / LMG 27833 / NCIMB 13906 / BL2)</name>
    <dbReference type="NCBI Taxonomy" id="395965"/>
    <lineage>
        <taxon>Bacteria</taxon>
        <taxon>Pseudomonadati</taxon>
        <taxon>Pseudomonadota</taxon>
        <taxon>Alphaproteobacteria</taxon>
        <taxon>Hyphomicrobiales</taxon>
        <taxon>Beijerinckiaceae</taxon>
        <taxon>Methylocella</taxon>
    </lineage>
</organism>
<dbReference type="InterPro" id="IPR036610">
    <property type="entry name" value="PEBP-like_sf"/>
</dbReference>
<dbReference type="CDD" id="cd00865">
    <property type="entry name" value="PEBP_bact_arch"/>
    <property type="match status" value="1"/>
</dbReference>
<dbReference type="OrthoDB" id="9797506at2"/>
<dbReference type="KEGG" id="msl:Msil_1567"/>
<dbReference type="InterPro" id="IPR005247">
    <property type="entry name" value="YbhB_YbcL/LppC-like"/>
</dbReference>
<dbReference type="EMBL" id="CP001280">
    <property type="protein sequence ID" value="ACK50517.1"/>
    <property type="molecule type" value="Genomic_DNA"/>
</dbReference>
<dbReference type="HOGENOM" id="CLU_083918_3_2_5"/>
<gene>
    <name evidence="1" type="ordered locus">Msil_1567</name>
</gene>
<dbReference type="Pfam" id="PF01161">
    <property type="entry name" value="PBP"/>
    <property type="match status" value="1"/>
</dbReference>
<evidence type="ECO:0000313" key="2">
    <source>
        <dbReference type="Proteomes" id="UP000002257"/>
    </source>
</evidence>
<dbReference type="SUPFAM" id="SSF49777">
    <property type="entry name" value="PEBP-like"/>
    <property type="match status" value="1"/>
</dbReference>
<sequence>MLGKQPAGHGHLRANGAEESAPWLDALIYAEAGPDIPETIRVESVAFEDGEAIPPLFTALGEGESPPLRWRGVPDGAASIVLVVEDADSETPEPFLHAIAVKTPGMDDDLIPGALCPENAFTEGLLLGVNSRGASSWTPPDPPPGRSPHRYVFQIYAVDRRPDFDAPPGRAEIIRFLQSRAIAKGRLTGIFERSA</sequence>